<dbReference type="EMBL" id="JAAGWZ010000004">
    <property type="protein sequence ID" value="NEM92106.1"/>
    <property type="molecule type" value="Genomic_DNA"/>
</dbReference>
<keyword evidence="1" id="KW-0472">Membrane</keyword>
<dbReference type="Pfam" id="PF06197">
    <property type="entry name" value="DUF998"/>
    <property type="match status" value="1"/>
</dbReference>
<comment type="caution">
    <text evidence="2">The sequence shown here is derived from an EMBL/GenBank/DDBJ whole genome shotgun (WGS) entry which is preliminary data.</text>
</comment>
<feature type="transmembrane region" description="Helical" evidence="1">
    <location>
        <begin position="123"/>
        <end position="141"/>
    </location>
</feature>
<reference evidence="2 3" key="1">
    <citation type="journal article" date="2014" name="Int. J. Syst. Evol. Microbiol.">
        <title>Description of Galbitalea soli gen. nov., sp. nov., and Frondihabitans sucicola sp. nov.</title>
        <authorList>
            <person name="Kim S.J."/>
            <person name="Lim J.M."/>
            <person name="Ahn J.H."/>
            <person name="Weon H.Y."/>
            <person name="Hamada M."/>
            <person name="Suzuki K."/>
            <person name="Ahn T.Y."/>
            <person name="Kwon S.W."/>
        </authorList>
    </citation>
    <scope>NUCLEOTIDE SEQUENCE [LARGE SCALE GENOMIC DNA]</scope>
    <source>
        <strain evidence="2 3">NBRC 108727</strain>
    </source>
</reference>
<evidence type="ECO:0000256" key="1">
    <source>
        <dbReference type="SAM" id="Phobius"/>
    </source>
</evidence>
<keyword evidence="1" id="KW-1133">Transmembrane helix</keyword>
<organism evidence="2 3">
    <name type="scientific">Galbitalea soli</name>
    <dbReference type="NCBI Taxonomy" id="1268042"/>
    <lineage>
        <taxon>Bacteria</taxon>
        <taxon>Bacillati</taxon>
        <taxon>Actinomycetota</taxon>
        <taxon>Actinomycetes</taxon>
        <taxon>Micrococcales</taxon>
        <taxon>Microbacteriaceae</taxon>
        <taxon>Galbitalea</taxon>
    </lineage>
</organism>
<name>A0A7C9PPD2_9MICO</name>
<feature type="transmembrane region" description="Helical" evidence="1">
    <location>
        <begin position="84"/>
        <end position="103"/>
    </location>
</feature>
<dbReference type="InterPro" id="IPR009339">
    <property type="entry name" value="DUF998"/>
</dbReference>
<accession>A0A7C9PPD2</accession>
<sequence length="229" mass="23868">MSRRHALDAGLALAGAALVLIALAIIWAARLSDPANAVYVSELGATGAPTAREFEAALILIVAGGSAIAWAARDVRSRVRMLAAWSPSVSLWIACGFFLVASQVTCTAGCPLPYGPSFDWQDLTHITVAVLAFAAACWAMLQTSFARERRVIAWFSLVMGASVATIAAAGGLLSLAQVATDVGSRFELIATTLAIGWVATFGSAVAVGRLRGQRAEMTSSSRLASPTRM</sequence>
<dbReference type="RefSeq" id="WP_163474170.1">
    <property type="nucleotide sequence ID" value="NZ_JAAGWZ010000004.1"/>
</dbReference>
<evidence type="ECO:0000313" key="3">
    <source>
        <dbReference type="Proteomes" id="UP000479756"/>
    </source>
</evidence>
<gene>
    <name evidence="2" type="ORF">G3T37_12155</name>
</gene>
<keyword evidence="1" id="KW-0812">Transmembrane</keyword>
<protein>
    <submittedName>
        <fullName evidence="2">DUF998 domain-containing protein</fullName>
    </submittedName>
</protein>
<keyword evidence="3" id="KW-1185">Reference proteome</keyword>
<feature type="transmembrane region" description="Helical" evidence="1">
    <location>
        <begin position="188"/>
        <end position="207"/>
    </location>
</feature>
<feature type="transmembrane region" description="Helical" evidence="1">
    <location>
        <begin position="54"/>
        <end position="72"/>
    </location>
</feature>
<feature type="transmembrane region" description="Helical" evidence="1">
    <location>
        <begin position="153"/>
        <end position="176"/>
    </location>
</feature>
<dbReference type="AlphaFoldDB" id="A0A7C9PPD2"/>
<evidence type="ECO:0000313" key="2">
    <source>
        <dbReference type="EMBL" id="NEM92106.1"/>
    </source>
</evidence>
<dbReference type="Proteomes" id="UP000479756">
    <property type="component" value="Unassembled WGS sequence"/>
</dbReference>
<proteinExistence type="predicted"/>